<feature type="signal peptide" evidence="1">
    <location>
        <begin position="1"/>
        <end position="20"/>
    </location>
</feature>
<dbReference type="EMBL" id="REGN01003771">
    <property type="protein sequence ID" value="RNA20854.1"/>
    <property type="molecule type" value="Genomic_DNA"/>
</dbReference>
<evidence type="ECO:0000313" key="3">
    <source>
        <dbReference type="EMBL" id="RNA20854.1"/>
    </source>
</evidence>
<dbReference type="AlphaFoldDB" id="A0A3M7RBS7"/>
<dbReference type="Proteomes" id="UP000276133">
    <property type="component" value="Unassembled WGS sequence"/>
</dbReference>
<dbReference type="PROSITE" id="PS51212">
    <property type="entry name" value="WSC"/>
    <property type="match status" value="1"/>
</dbReference>
<name>A0A3M7RBS7_BRAPC</name>
<protein>
    <submittedName>
        <fullName evidence="3">Xylosyltransferase oxt-like</fullName>
    </submittedName>
</protein>
<gene>
    <name evidence="3" type="ORF">BpHYR1_045858</name>
</gene>
<accession>A0A3M7RBS7</accession>
<keyword evidence="3" id="KW-0808">Transferase</keyword>
<dbReference type="Pfam" id="PF01822">
    <property type="entry name" value="WSC"/>
    <property type="match status" value="1"/>
</dbReference>
<evidence type="ECO:0000313" key="4">
    <source>
        <dbReference type="Proteomes" id="UP000276133"/>
    </source>
</evidence>
<reference evidence="3 4" key="1">
    <citation type="journal article" date="2018" name="Sci. Rep.">
        <title>Genomic signatures of local adaptation to the degree of environmental predictability in rotifers.</title>
        <authorList>
            <person name="Franch-Gras L."/>
            <person name="Hahn C."/>
            <person name="Garcia-Roger E.M."/>
            <person name="Carmona M.J."/>
            <person name="Serra M."/>
            <person name="Gomez A."/>
        </authorList>
    </citation>
    <scope>NUCLEOTIDE SEQUENCE [LARGE SCALE GENOMIC DNA]</scope>
    <source>
        <strain evidence="3">HYR1</strain>
    </source>
</reference>
<dbReference type="GO" id="GO:0016740">
    <property type="term" value="F:transferase activity"/>
    <property type="evidence" value="ECO:0007669"/>
    <property type="project" value="UniProtKB-KW"/>
</dbReference>
<evidence type="ECO:0000256" key="1">
    <source>
        <dbReference type="SAM" id="SignalP"/>
    </source>
</evidence>
<keyword evidence="4" id="KW-1185">Reference proteome</keyword>
<dbReference type="InterPro" id="IPR002889">
    <property type="entry name" value="WSC_carb-bd"/>
</dbReference>
<keyword evidence="1" id="KW-0732">Signal</keyword>
<feature type="domain" description="WSC" evidence="2">
    <location>
        <begin position="34"/>
        <end position="130"/>
    </location>
</feature>
<evidence type="ECO:0000259" key="2">
    <source>
        <dbReference type="PROSITE" id="PS51212"/>
    </source>
</evidence>
<comment type="caution">
    <text evidence="3">The sequence shown here is derived from an EMBL/GenBank/DDBJ whole genome shotgun (WGS) entry which is preliminary data.</text>
</comment>
<proteinExistence type="predicted"/>
<feature type="chain" id="PRO_5018230610" evidence="1">
    <location>
        <begin position="21"/>
        <end position="206"/>
    </location>
</feature>
<sequence length="206" mass="23978">MKKKTIISLILLVSINSIFCVVSNEDIIYQDHENGMDLGCFNDPNSNDLNGLNDTFAQDQHVNRCFEYCEEMEFYYAAIKYLNGTHYACFCGNRYGTASSELVNENFNCSCKCSTSFCGCYNYIRVVAVRVTTDFLLKIYNNHIDKLFYWTKNKMTFLTTDRSVIKKRSVLNYLSNHHRFTSVIDNTSKFYRKLIYVGFSTHVIKD</sequence>
<organism evidence="3 4">
    <name type="scientific">Brachionus plicatilis</name>
    <name type="common">Marine rotifer</name>
    <name type="synonym">Brachionus muelleri</name>
    <dbReference type="NCBI Taxonomy" id="10195"/>
    <lineage>
        <taxon>Eukaryota</taxon>
        <taxon>Metazoa</taxon>
        <taxon>Spiralia</taxon>
        <taxon>Gnathifera</taxon>
        <taxon>Rotifera</taxon>
        <taxon>Eurotatoria</taxon>
        <taxon>Monogononta</taxon>
        <taxon>Pseudotrocha</taxon>
        <taxon>Ploima</taxon>
        <taxon>Brachionidae</taxon>
        <taxon>Brachionus</taxon>
    </lineage>
</organism>